<name>A0A812BH44_ACAPH</name>
<evidence type="ECO:0000256" key="1">
    <source>
        <dbReference type="SAM" id="Phobius"/>
    </source>
</evidence>
<keyword evidence="1" id="KW-0812">Transmembrane</keyword>
<organism evidence="2 3">
    <name type="scientific">Acanthosepion pharaonis</name>
    <name type="common">Pharaoh cuttlefish</name>
    <name type="synonym">Sepia pharaonis</name>
    <dbReference type="NCBI Taxonomy" id="158019"/>
    <lineage>
        <taxon>Eukaryota</taxon>
        <taxon>Metazoa</taxon>
        <taxon>Spiralia</taxon>
        <taxon>Lophotrochozoa</taxon>
        <taxon>Mollusca</taxon>
        <taxon>Cephalopoda</taxon>
        <taxon>Coleoidea</taxon>
        <taxon>Decapodiformes</taxon>
        <taxon>Sepiida</taxon>
        <taxon>Sepiina</taxon>
        <taxon>Sepiidae</taxon>
        <taxon>Acanthosepion</taxon>
    </lineage>
</organism>
<dbReference type="AlphaFoldDB" id="A0A812BH44"/>
<protein>
    <submittedName>
        <fullName evidence="2">Uncharacterized protein</fullName>
    </submittedName>
</protein>
<dbReference type="Proteomes" id="UP000597762">
    <property type="component" value="Unassembled WGS sequence"/>
</dbReference>
<feature type="transmembrane region" description="Helical" evidence="1">
    <location>
        <begin position="74"/>
        <end position="95"/>
    </location>
</feature>
<evidence type="ECO:0000313" key="3">
    <source>
        <dbReference type="Proteomes" id="UP000597762"/>
    </source>
</evidence>
<feature type="transmembrane region" description="Helical" evidence="1">
    <location>
        <begin position="41"/>
        <end position="62"/>
    </location>
</feature>
<keyword evidence="1" id="KW-0472">Membrane</keyword>
<evidence type="ECO:0000313" key="2">
    <source>
        <dbReference type="EMBL" id="CAE1232313.1"/>
    </source>
</evidence>
<feature type="transmembrane region" description="Helical" evidence="1">
    <location>
        <begin position="229"/>
        <end position="251"/>
    </location>
</feature>
<accession>A0A812BH44</accession>
<keyword evidence="1" id="KW-1133">Transmembrane helix</keyword>
<proteinExistence type="predicted"/>
<reference evidence="2" key="1">
    <citation type="submission" date="2021-01" db="EMBL/GenBank/DDBJ databases">
        <authorList>
            <person name="Li R."/>
            <person name="Bekaert M."/>
        </authorList>
    </citation>
    <scope>NUCLEOTIDE SEQUENCE</scope>
    <source>
        <strain evidence="2">Farmed</strain>
    </source>
</reference>
<feature type="transmembrane region" description="Helical" evidence="1">
    <location>
        <begin position="139"/>
        <end position="165"/>
    </location>
</feature>
<feature type="transmembrane region" description="Helical" evidence="1">
    <location>
        <begin position="101"/>
        <end position="127"/>
    </location>
</feature>
<keyword evidence="3" id="KW-1185">Reference proteome</keyword>
<comment type="caution">
    <text evidence="2">The sequence shown here is derived from an EMBL/GenBank/DDBJ whole genome shotgun (WGS) entry which is preliminary data.</text>
</comment>
<sequence>MRVFICVRRRPHLLGRMNRGLCACARVHTSKIYLHLDACPAVINSLSFILPFPFVPFFHSCILSFPFVPIFHSFIFHSFVLPFHFVPFFSIHLFYHSIFFLFTYSTISFLSLSLFIHLFYYSLSFLFSRSLLYHSFIRFLFLIFFFNTLLYFYLNLMLFSSLTFISHFSPTLLIKDFFSFSFLLLDTFPTLILLFLLCSVCPTPLSVSLSLFLPLIPSLPFFLPPSCPLSLLIPLSLFLPSLSLLFSLSLCL</sequence>
<dbReference type="EMBL" id="CAHIKZ030000668">
    <property type="protein sequence ID" value="CAE1232313.1"/>
    <property type="molecule type" value="Genomic_DNA"/>
</dbReference>
<gene>
    <name evidence="2" type="ORF">SPHA_18489</name>
</gene>